<dbReference type="EMBL" id="VXIT01000007">
    <property type="protein sequence ID" value="KAA6411294.1"/>
    <property type="molecule type" value="Genomic_DNA"/>
</dbReference>
<sequence length="439" mass="50266">MCWLRRAFSRIWHAKPSSPISSSRRFRHHSGITEHVEAYKPGGYHPVHLGDVFNNRYHVFRKLGFGAFSTVWLSRDKLLNRYVALKIGVSKSTEVCQELKILQALDQNANHPGRNHVQQLLDHFHHEGPNGTHTCLVFEPMGRNLNSYIFDYERSQWKSGSEACEHLPLRFSRQLCKQLVLALDYLHSQGIMHRDIQPGNILCTLDYELDALSEDEIQSDTNTNVIPIETVDRHHRSEGDPNYLLESKPVNDNIPFTAPPPDFRIVLSDLGAACTFAESGSGLETYPEMLRAPEVVLKLPFSEKADIWNLGCIIFEIVFSARPFSAYSAFGTSEDREDDILESFVESLGPMPQHLWLKVPRPLGAVDASGRMRKHTPEELKMGCGYYSLREIMELHRLKDMSDAELDAFESFIRSTLQYEPEKRASTQDLLQHSWIIDF</sequence>
<keyword evidence="3" id="KW-0808">Transferase</keyword>
<dbReference type="InterPro" id="IPR011009">
    <property type="entry name" value="Kinase-like_dom_sf"/>
</dbReference>
<dbReference type="PROSITE" id="PS50011">
    <property type="entry name" value="PROTEIN_KINASE_DOM"/>
    <property type="match status" value="1"/>
</dbReference>
<dbReference type="PROSITE" id="PS00107">
    <property type="entry name" value="PROTEIN_KINASE_ATP"/>
    <property type="match status" value="1"/>
</dbReference>
<dbReference type="GO" id="GO:0050684">
    <property type="term" value="P:regulation of mRNA processing"/>
    <property type="evidence" value="ECO:0007669"/>
    <property type="project" value="TreeGrafter"/>
</dbReference>
<dbReference type="Gene3D" id="3.30.200.20">
    <property type="entry name" value="Phosphorylase Kinase, domain 1"/>
    <property type="match status" value="1"/>
</dbReference>
<comment type="catalytic activity">
    <reaction evidence="8">
        <text>L-seryl-[protein] + ATP = O-phospho-L-seryl-[protein] + ADP + H(+)</text>
        <dbReference type="Rhea" id="RHEA:17989"/>
        <dbReference type="Rhea" id="RHEA-COMP:9863"/>
        <dbReference type="Rhea" id="RHEA-COMP:11604"/>
        <dbReference type="ChEBI" id="CHEBI:15378"/>
        <dbReference type="ChEBI" id="CHEBI:29999"/>
        <dbReference type="ChEBI" id="CHEBI:30616"/>
        <dbReference type="ChEBI" id="CHEBI:83421"/>
        <dbReference type="ChEBI" id="CHEBI:456216"/>
        <dbReference type="EC" id="2.7.11.1"/>
    </reaction>
</comment>
<evidence type="ECO:0000256" key="8">
    <source>
        <dbReference type="ARBA" id="ARBA00048679"/>
    </source>
</evidence>
<keyword evidence="5" id="KW-0418">Kinase</keyword>
<dbReference type="GO" id="GO:0000245">
    <property type="term" value="P:spliceosomal complex assembly"/>
    <property type="evidence" value="ECO:0007669"/>
    <property type="project" value="TreeGrafter"/>
</dbReference>
<proteinExistence type="predicted"/>
<evidence type="ECO:0000256" key="3">
    <source>
        <dbReference type="ARBA" id="ARBA00022679"/>
    </source>
</evidence>
<dbReference type="Proteomes" id="UP000324767">
    <property type="component" value="Unassembled WGS sequence"/>
</dbReference>
<evidence type="ECO:0000259" key="10">
    <source>
        <dbReference type="PROSITE" id="PS50011"/>
    </source>
</evidence>
<dbReference type="PANTHER" id="PTHR47634:SF9">
    <property type="entry name" value="PROTEIN KINASE DOMAIN-CONTAINING PROTEIN-RELATED"/>
    <property type="match status" value="1"/>
</dbReference>
<dbReference type="OrthoDB" id="5979581at2759"/>
<dbReference type="SUPFAM" id="SSF56112">
    <property type="entry name" value="Protein kinase-like (PK-like)"/>
    <property type="match status" value="1"/>
</dbReference>
<dbReference type="GO" id="GO:0005524">
    <property type="term" value="F:ATP binding"/>
    <property type="evidence" value="ECO:0007669"/>
    <property type="project" value="UniProtKB-UniRule"/>
</dbReference>
<evidence type="ECO:0000256" key="1">
    <source>
        <dbReference type="ARBA" id="ARBA00012513"/>
    </source>
</evidence>
<feature type="binding site" evidence="9">
    <location>
        <position position="86"/>
    </location>
    <ligand>
        <name>ATP</name>
        <dbReference type="ChEBI" id="CHEBI:30616"/>
    </ligand>
</feature>
<dbReference type="AlphaFoldDB" id="A0A5M8PP69"/>
<gene>
    <name evidence="11" type="ORF">FRX48_04574</name>
</gene>
<dbReference type="InterPro" id="IPR051334">
    <property type="entry name" value="SRPK"/>
</dbReference>
<comment type="caution">
    <text evidence="11">The sequence shown here is derived from an EMBL/GenBank/DDBJ whole genome shotgun (WGS) entry which is preliminary data.</text>
</comment>
<evidence type="ECO:0000313" key="12">
    <source>
        <dbReference type="Proteomes" id="UP000324767"/>
    </source>
</evidence>
<evidence type="ECO:0000256" key="9">
    <source>
        <dbReference type="PROSITE-ProRule" id="PRU10141"/>
    </source>
</evidence>
<feature type="domain" description="Protein kinase" evidence="10">
    <location>
        <begin position="57"/>
        <end position="436"/>
    </location>
</feature>
<evidence type="ECO:0000256" key="2">
    <source>
        <dbReference type="ARBA" id="ARBA00022527"/>
    </source>
</evidence>
<dbReference type="InterPro" id="IPR017441">
    <property type="entry name" value="Protein_kinase_ATP_BS"/>
</dbReference>
<dbReference type="GO" id="GO:0004674">
    <property type="term" value="F:protein serine/threonine kinase activity"/>
    <property type="evidence" value="ECO:0007669"/>
    <property type="project" value="UniProtKB-KW"/>
</dbReference>
<dbReference type="EC" id="2.7.11.1" evidence="1"/>
<evidence type="ECO:0000256" key="7">
    <source>
        <dbReference type="ARBA" id="ARBA00047899"/>
    </source>
</evidence>
<protein>
    <recommendedName>
        <fullName evidence="1">non-specific serine/threonine protein kinase</fullName>
        <ecNumber evidence="1">2.7.11.1</ecNumber>
    </recommendedName>
</protein>
<dbReference type="Gene3D" id="1.10.510.10">
    <property type="entry name" value="Transferase(Phosphotransferase) domain 1"/>
    <property type="match status" value="1"/>
</dbReference>
<dbReference type="InterPro" id="IPR000719">
    <property type="entry name" value="Prot_kinase_dom"/>
</dbReference>
<evidence type="ECO:0000313" key="11">
    <source>
        <dbReference type="EMBL" id="KAA6411294.1"/>
    </source>
</evidence>
<accession>A0A5M8PP69</accession>
<evidence type="ECO:0000256" key="6">
    <source>
        <dbReference type="ARBA" id="ARBA00022840"/>
    </source>
</evidence>
<keyword evidence="2" id="KW-0723">Serine/threonine-protein kinase</keyword>
<comment type="catalytic activity">
    <reaction evidence="7">
        <text>L-threonyl-[protein] + ATP = O-phospho-L-threonyl-[protein] + ADP + H(+)</text>
        <dbReference type="Rhea" id="RHEA:46608"/>
        <dbReference type="Rhea" id="RHEA-COMP:11060"/>
        <dbReference type="Rhea" id="RHEA-COMP:11605"/>
        <dbReference type="ChEBI" id="CHEBI:15378"/>
        <dbReference type="ChEBI" id="CHEBI:30013"/>
        <dbReference type="ChEBI" id="CHEBI:30616"/>
        <dbReference type="ChEBI" id="CHEBI:61977"/>
        <dbReference type="ChEBI" id="CHEBI:456216"/>
        <dbReference type="EC" id="2.7.11.1"/>
    </reaction>
</comment>
<dbReference type="Pfam" id="PF00069">
    <property type="entry name" value="Pkinase"/>
    <property type="match status" value="2"/>
</dbReference>
<keyword evidence="6 9" id="KW-0067">ATP-binding</keyword>
<reference evidence="11 12" key="1">
    <citation type="submission" date="2019-09" db="EMBL/GenBank/DDBJ databases">
        <title>The hologenome of the rock-dwelling lichen Lasallia pustulata.</title>
        <authorList>
            <person name="Greshake Tzovaras B."/>
            <person name="Segers F."/>
            <person name="Bicker A."/>
            <person name="Dal Grande F."/>
            <person name="Otte J."/>
            <person name="Hankeln T."/>
            <person name="Schmitt I."/>
            <person name="Ebersberger I."/>
        </authorList>
    </citation>
    <scope>NUCLEOTIDE SEQUENCE [LARGE SCALE GENOMIC DNA]</scope>
    <source>
        <strain evidence="11">A1-1</strain>
    </source>
</reference>
<keyword evidence="4 9" id="KW-0547">Nucleotide-binding</keyword>
<organism evidence="11 12">
    <name type="scientific">Lasallia pustulata</name>
    <dbReference type="NCBI Taxonomy" id="136370"/>
    <lineage>
        <taxon>Eukaryota</taxon>
        <taxon>Fungi</taxon>
        <taxon>Dikarya</taxon>
        <taxon>Ascomycota</taxon>
        <taxon>Pezizomycotina</taxon>
        <taxon>Lecanoromycetes</taxon>
        <taxon>OSLEUM clade</taxon>
        <taxon>Umbilicariomycetidae</taxon>
        <taxon>Umbilicariales</taxon>
        <taxon>Umbilicariaceae</taxon>
        <taxon>Lasallia</taxon>
    </lineage>
</organism>
<dbReference type="PANTHER" id="PTHR47634">
    <property type="entry name" value="PROTEIN KINASE DOMAIN-CONTAINING PROTEIN-RELATED"/>
    <property type="match status" value="1"/>
</dbReference>
<evidence type="ECO:0000256" key="5">
    <source>
        <dbReference type="ARBA" id="ARBA00022777"/>
    </source>
</evidence>
<evidence type="ECO:0000256" key="4">
    <source>
        <dbReference type="ARBA" id="ARBA00022741"/>
    </source>
</evidence>
<name>A0A5M8PP69_9LECA</name>